<evidence type="ECO:0000256" key="1">
    <source>
        <dbReference type="SAM" id="Phobius"/>
    </source>
</evidence>
<name>A0A2P2NT33_RHIMU</name>
<dbReference type="EMBL" id="GGEC01065193">
    <property type="protein sequence ID" value="MBX45677.1"/>
    <property type="molecule type" value="Transcribed_RNA"/>
</dbReference>
<evidence type="ECO:0000313" key="2">
    <source>
        <dbReference type="EMBL" id="MBX45677.1"/>
    </source>
</evidence>
<feature type="transmembrane region" description="Helical" evidence="1">
    <location>
        <begin position="23"/>
        <end position="46"/>
    </location>
</feature>
<keyword evidence="1" id="KW-0472">Membrane</keyword>
<sequence length="68" mass="7747">MAGPVVTAASLHCDLEVTDDFRLPLYCEVICFGSLSFFLFFLLLFLSLSVEREDREFEILAPSWTLVL</sequence>
<dbReference type="AlphaFoldDB" id="A0A2P2NT33"/>
<proteinExistence type="predicted"/>
<reference evidence="2" key="1">
    <citation type="submission" date="2018-02" db="EMBL/GenBank/DDBJ databases">
        <title>Rhizophora mucronata_Transcriptome.</title>
        <authorList>
            <person name="Meera S.P."/>
            <person name="Sreeshan A."/>
            <person name="Augustine A."/>
        </authorList>
    </citation>
    <scope>NUCLEOTIDE SEQUENCE</scope>
    <source>
        <tissue evidence="2">Leaf</tissue>
    </source>
</reference>
<organism evidence="2">
    <name type="scientific">Rhizophora mucronata</name>
    <name type="common">Asiatic mangrove</name>
    <dbReference type="NCBI Taxonomy" id="61149"/>
    <lineage>
        <taxon>Eukaryota</taxon>
        <taxon>Viridiplantae</taxon>
        <taxon>Streptophyta</taxon>
        <taxon>Embryophyta</taxon>
        <taxon>Tracheophyta</taxon>
        <taxon>Spermatophyta</taxon>
        <taxon>Magnoliopsida</taxon>
        <taxon>eudicotyledons</taxon>
        <taxon>Gunneridae</taxon>
        <taxon>Pentapetalae</taxon>
        <taxon>rosids</taxon>
        <taxon>fabids</taxon>
        <taxon>Malpighiales</taxon>
        <taxon>Rhizophoraceae</taxon>
        <taxon>Rhizophora</taxon>
    </lineage>
</organism>
<accession>A0A2P2NT33</accession>
<protein>
    <submittedName>
        <fullName evidence="2">Uncharacterized protein</fullName>
    </submittedName>
</protein>
<keyword evidence="1" id="KW-0812">Transmembrane</keyword>
<keyword evidence="1" id="KW-1133">Transmembrane helix</keyword>